<feature type="region of interest" description="Disordered" evidence="1">
    <location>
        <begin position="192"/>
        <end position="217"/>
    </location>
</feature>
<organism evidence="2 3">
    <name type="scientific">Thalassobacter stenotrophicus</name>
    <dbReference type="NCBI Taxonomy" id="266809"/>
    <lineage>
        <taxon>Bacteria</taxon>
        <taxon>Pseudomonadati</taxon>
        <taxon>Pseudomonadota</taxon>
        <taxon>Alphaproteobacteria</taxon>
        <taxon>Rhodobacterales</taxon>
        <taxon>Roseobacteraceae</taxon>
        <taxon>Thalassobacter</taxon>
    </lineage>
</organism>
<dbReference type="EMBL" id="CYRX01000026">
    <property type="protein sequence ID" value="CUH60642.1"/>
    <property type="molecule type" value="Genomic_DNA"/>
</dbReference>
<accession>A0A0N7LTG6</accession>
<evidence type="ECO:0000313" key="3">
    <source>
        <dbReference type="Proteomes" id="UP000051298"/>
    </source>
</evidence>
<gene>
    <name evidence="2" type="ORF">THS5294_01938</name>
</gene>
<evidence type="ECO:0000313" key="2">
    <source>
        <dbReference type="EMBL" id="CUH60642.1"/>
    </source>
</evidence>
<dbReference type="AlphaFoldDB" id="A0A0N7LTG6"/>
<sequence length="254" mass="27724">MSEGRGVGVFADTGFELGVREERRDAPFLLALFIQDIPLCYCLNEATGDAKWSTIKAIVRAPEALGGPFVAMVEENEIRAQLSHYERGRIAVIAAQQGVFTNTEAAVNALFPVASKAKRSKIRSFAVIFEELGDVLHFADLITEKLGLRIANALREGHEEHLRDIVINGLADTPDQEVALLNKALDALGPALDAPRRSGRPRKQADSVTRSGNGMAMSAARKGRVTTIRIEGRALENPALETLWAQIERLLAEE</sequence>
<dbReference type="Proteomes" id="UP000051298">
    <property type="component" value="Unassembled WGS sequence"/>
</dbReference>
<reference evidence="2 3" key="1">
    <citation type="submission" date="2015-09" db="EMBL/GenBank/DDBJ databases">
        <authorList>
            <consortium name="Swine Surveillance"/>
        </authorList>
    </citation>
    <scope>NUCLEOTIDE SEQUENCE [LARGE SCALE GENOMIC DNA]</scope>
    <source>
        <strain evidence="2 3">CECT 5294</strain>
    </source>
</reference>
<proteinExistence type="predicted"/>
<name>A0A0N7LTG6_9RHOB</name>
<evidence type="ECO:0000256" key="1">
    <source>
        <dbReference type="SAM" id="MobiDB-lite"/>
    </source>
</evidence>
<protein>
    <submittedName>
        <fullName evidence="2">Uncharacterized protein</fullName>
    </submittedName>
</protein>